<protein>
    <submittedName>
        <fullName evidence="1 2">Uncharacterized protein</fullName>
    </submittedName>
</protein>
<name>L1IR19_GUITC</name>
<reference evidence="1 3" key="1">
    <citation type="journal article" date="2012" name="Nature">
        <title>Algal genomes reveal evolutionary mosaicism and the fate of nucleomorphs.</title>
        <authorList>
            <consortium name="DOE Joint Genome Institute"/>
            <person name="Curtis B.A."/>
            <person name="Tanifuji G."/>
            <person name="Burki F."/>
            <person name="Gruber A."/>
            <person name="Irimia M."/>
            <person name="Maruyama S."/>
            <person name="Arias M.C."/>
            <person name="Ball S.G."/>
            <person name="Gile G.H."/>
            <person name="Hirakawa Y."/>
            <person name="Hopkins J.F."/>
            <person name="Kuo A."/>
            <person name="Rensing S.A."/>
            <person name="Schmutz J."/>
            <person name="Symeonidi A."/>
            <person name="Elias M."/>
            <person name="Eveleigh R.J."/>
            <person name="Herman E.K."/>
            <person name="Klute M.J."/>
            <person name="Nakayama T."/>
            <person name="Obornik M."/>
            <person name="Reyes-Prieto A."/>
            <person name="Armbrust E.V."/>
            <person name="Aves S.J."/>
            <person name="Beiko R.G."/>
            <person name="Coutinho P."/>
            <person name="Dacks J.B."/>
            <person name="Durnford D.G."/>
            <person name="Fast N.M."/>
            <person name="Green B.R."/>
            <person name="Grisdale C.J."/>
            <person name="Hempel F."/>
            <person name="Henrissat B."/>
            <person name="Hoppner M.P."/>
            <person name="Ishida K."/>
            <person name="Kim E."/>
            <person name="Koreny L."/>
            <person name="Kroth P.G."/>
            <person name="Liu Y."/>
            <person name="Malik S.B."/>
            <person name="Maier U.G."/>
            <person name="McRose D."/>
            <person name="Mock T."/>
            <person name="Neilson J.A."/>
            <person name="Onodera N.T."/>
            <person name="Poole A.M."/>
            <person name="Pritham E.J."/>
            <person name="Richards T.A."/>
            <person name="Rocap G."/>
            <person name="Roy S.W."/>
            <person name="Sarai C."/>
            <person name="Schaack S."/>
            <person name="Shirato S."/>
            <person name="Slamovits C.H."/>
            <person name="Spencer D.F."/>
            <person name="Suzuki S."/>
            <person name="Worden A.Z."/>
            <person name="Zauner S."/>
            <person name="Barry K."/>
            <person name="Bell C."/>
            <person name="Bharti A.K."/>
            <person name="Crow J.A."/>
            <person name="Grimwood J."/>
            <person name="Kramer R."/>
            <person name="Lindquist E."/>
            <person name="Lucas S."/>
            <person name="Salamov A."/>
            <person name="McFadden G.I."/>
            <person name="Lane C.E."/>
            <person name="Keeling P.J."/>
            <person name="Gray M.W."/>
            <person name="Grigoriev I.V."/>
            <person name="Archibald J.M."/>
        </authorList>
    </citation>
    <scope>NUCLEOTIDE SEQUENCE</scope>
    <source>
        <strain evidence="1 3">CCMP2712</strain>
    </source>
</reference>
<dbReference type="PaxDb" id="55529-EKX38309"/>
<accession>L1IR19</accession>
<proteinExistence type="predicted"/>
<dbReference type="HOGENOM" id="CLU_2445457_0_0_1"/>
<reference evidence="3" key="2">
    <citation type="submission" date="2012-11" db="EMBL/GenBank/DDBJ databases">
        <authorList>
            <person name="Kuo A."/>
            <person name="Curtis B.A."/>
            <person name="Tanifuji G."/>
            <person name="Burki F."/>
            <person name="Gruber A."/>
            <person name="Irimia M."/>
            <person name="Maruyama S."/>
            <person name="Arias M.C."/>
            <person name="Ball S.G."/>
            <person name="Gile G.H."/>
            <person name="Hirakawa Y."/>
            <person name="Hopkins J.F."/>
            <person name="Rensing S.A."/>
            <person name="Schmutz J."/>
            <person name="Symeonidi A."/>
            <person name="Elias M."/>
            <person name="Eveleigh R.J."/>
            <person name="Herman E.K."/>
            <person name="Klute M.J."/>
            <person name="Nakayama T."/>
            <person name="Obornik M."/>
            <person name="Reyes-Prieto A."/>
            <person name="Armbrust E.V."/>
            <person name="Aves S.J."/>
            <person name="Beiko R.G."/>
            <person name="Coutinho P."/>
            <person name="Dacks J.B."/>
            <person name="Durnford D.G."/>
            <person name="Fast N.M."/>
            <person name="Green B.R."/>
            <person name="Grisdale C."/>
            <person name="Hempe F."/>
            <person name="Henrissat B."/>
            <person name="Hoppner M.P."/>
            <person name="Ishida K.-I."/>
            <person name="Kim E."/>
            <person name="Koreny L."/>
            <person name="Kroth P.G."/>
            <person name="Liu Y."/>
            <person name="Malik S.-B."/>
            <person name="Maier U.G."/>
            <person name="McRose D."/>
            <person name="Mock T."/>
            <person name="Neilson J.A."/>
            <person name="Onodera N.T."/>
            <person name="Poole A.M."/>
            <person name="Pritham E.J."/>
            <person name="Richards T.A."/>
            <person name="Rocap G."/>
            <person name="Roy S.W."/>
            <person name="Sarai C."/>
            <person name="Schaack S."/>
            <person name="Shirato S."/>
            <person name="Slamovits C.H."/>
            <person name="Spencer D.F."/>
            <person name="Suzuki S."/>
            <person name="Worden A.Z."/>
            <person name="Zauner S."/>
            <person name="Barry K."/>
            <person name="Bell C."/>
            <person name="Bharti A.K."/>
            <person name="Crow J.A."/>
            <person name="Grimwood J."/>
            <person name="Kramer R."/>
            <person name="Lindquist E."/>
            <person name="Lucas S."/>
            <person name="Salamov A."/>
            <person name="McFadden G.I."/>
            <person name="Lane C.E."/>
            <person name="Keeling P.J."/>
            <person name="Gray M.W."/>
            <person name="Grigoriev I.V."/>
            <person name="Archibald J.M."/>
        </authorList>
    </citation>
    <scope>NUCLEOTIDE SEQUENCE</scope>
    <source>
        <strain evidence="3">CCMP2712</strain>
    </source>
</reference>
<keyword evidence="3" id="KW-1185">Reference proteome</keyword>
<dbReference type="OrthoDB" id="10253982at2759"/>
<reference evidence="2" key="3">
    <citation type="submission" date="2015-06" db="UniProtKB">
        <authorList>
            <consortium name="EnsemblProtists"/>
        </authorList>
    </citation>
    <scope>IDENTIFICATION</scope>
</reference>
<dbReference type="EnsemblProtists" id="EKX38309">
    <property type="protein sequence ID" value="EKX38309"/>
    <property type="gene ID" value="GUITHDRAFT_115650"/>
</dbReference>
<sequence length="90" mass="10001">MKPQNVAAAEYEAMLKCKQATRSRLHVHRTEESDTCEFSLKFLHSEIQPEGLKNGKWPDDYDLSDHGILTAYFALECCSGSSKVEGGGAH</sequence>
<gene>
    <name evidence="1" type="ORF">GUITHDRAFT_115650</name>
</gene>
<dbReference type="RefSeq" id="XP_005825289.1">
    <property type="nucleotide sequence ID" value="XM_005825232.1"/>
</dbReference>
<dbReference type="KEGG" id="gtt:GUITHDRAFT_115650"/>
<evidence type="ECO:0000313" key="2">
    <source>
        <dbReference type="EnsemblProtists" id="EKX38309"/>
    </source>
</evidence>
<dbReference type="Proteomes" id="UP000011087">
    <property type="component" value="Unassembled WGS sequence"/>
</dbReference>
<organism evidence="1">
    <name type="scientific">Guillardia theta (strain CCMP2712)</name>
    <name type="common">Cryptophyte</name>
    <dbReference type="NCBI Taxonomy" id="905079"/>
    <lineage>
        <taxon>Eukaryota</taxon>
        <taxon>Cryptophyceae</taxon>
        <taxon>Pyrenomonadales</taxon>
        <taxon>Geminigeraceae</taxon>
        <taxon>Guillardia</taxon>
    </lineage>
</organism>
<evidence type="ECO:0000313" key="3">
    <source>
        <dbReference type="Proteomes" id="UP000011087"/>
    </source>
</evidence>
<dbReference type="GeneID" id="17294972"/>
<dbReference type="AlphaFoldDB" id="L1IR19"/>
<evidence type="ECO:0000313" key="1">
    <source>
        <dbReference type="EMBL" id="EKX38309.1"/>
    </source>
</evidence>
<dbReference type="EMBL" id="JH993050">
    <property type="protein sequence ID" value="EKX38309.1"/>
    <property type="molecule type" value="Genomic_DNA"/>
</dbReference>